<dbReference type="SUPFAM" id="SSF53448">
    <property type="entry name" value="Nucleotide-diphospho-sugar transferases"/>
    <property type="match status" value="1"/>
</dbReference>
<reference evidence="9 10" key="1">
    <citation type="submission" date="2019-03" db="EMBL/GenBank/DDBJ databases">
        <title>Genomic Encyclopedia of Type Strains, Phase IV (KMG-IV): sequencing the most valuable type-strain genomes for metagenomic binning, comparative biology and taxonomic classification.</title>
        <authorList>
            <person name="Goeker M."/>
        </authorList>
    </citation>
    <scope>NUCLEOTIDE SEQUENCE [LARGE SCALE GENOMIC DNA]</scope>
    <source>
        <strain evidence="9 10">DSM 1837</strain>
    </source>
</reference>
<evidence type="ECO:0000256" key="3">
    <source>
        <dbReference type="ARBA" id="ARBA00009789"/>
    </source>
</evidence>
<evidence type="ECO:0000313" key="10">
    <source>
        <dbReference type="Proteomes" id="UP000295182"/>
    </source>
</evidence>
<evidence type="ECO:0000313" key="9">
    <source>
        <dbReference type="EMBL" id="TCP12174.1"/>
    </source>
</evidence>
<dbReference type="Proteomes" id="UP000295182">
    <property type="component" value="Unassembled WGS sequence"/>
</dbReference>
<feature type="site" description="Transition state stabilizer" evidence="7">
    <location>
        <position position="65"/>
    </location>
</feature>
<feature type="site" description="Positions MEP for the nucleophilic attack" evidence="7">
    <location>
        <position position="214"/>
    </location>
</feature>
<dbReference type="InterPro" id="IPR050088">
    <property type="entry name" value="IspD/TarI_cytidylyltransf_bact"/>
</dbReference>
<feature type="site" description="Positions MEP for the nucleophilic attack" evidence="7">
    <location>
        <position position="267"/>
    </location>
</feature>
<evidence type="ECO:0000256" key="7">
    <source>
        <dbReference type="HAMAP-Rule" id="MF_00108"/>
    </source>
</evidence>
<dbReference type="EMBL" id="SLXH01000039">
    <property type="protein sequence ID" value="TCP12174.1"/>
    <property type="molecule type" value="Genomic_DNA"/>
</dbReference>
<dbReference type="AlphaFoldDB" id="A0A4R2MXP0"/>
<keyword evidence="5 7" id="KW-0548">Nucleotidyltransferase</keyword>
<dbReference type="CDD" id="cd02516">
    <property type="entry name" value="CDP-ME_synthetase"/>
    <property type="match status" value="1"/>
</dbReference>
<keyword evidence="6 7" id="KW-0414">Isoprene biosynthesis</keyword>
<keyword evidence="10" id="KW-1185">Reference proteome</keyword>
<dbReference type="Gene3D" id="3.90.550.10">
    <property type="entry name" value="Spore Coat Polysaccharide Biosynthesis Protein SpsA, Chain A"/>
    <property type="match status" value="1"/>
</dbReference>
<dbReference type="InterPro" id="IPR001228">
    <property type="entry name" value="IspD"/>
</dbReference>
<dbReference type="GO" id="GO:0050518">
    <property type="term" value="F:2-C-methyl-D-erythritol 4-phosphate cytidylyltransferase activity"/>
    <property type="evidence" value="ECO:0007669"/>
    <property type="project" value="UniProtKB-UniRule"/>
</dbReference>
<sequence length="309" mass="31888">MTHPLLTPQSAAAPAPAPSPDAIPDVAGPWSPWNPWTITPPGGSYALPVGARLWALLPCAGTGTRALPPGQAAASALPKQYLHVAGQPLVLHTLAALAGVGRLAGTLVAVAAGDHFLDAYPGKGFFTVECGGPTRADTVLGGLRALLQRGAQAQDWVLVHDAARCLVTPEQIDALIDACLGDDVGGLLAHKLADTLKTAIAGPGGIRVASTVDRGDKWLAQTPQMFRIGALVQALEQIGPIATDEASAMEAMGLHPRLVQASALNFKVTYPEDFLLAEAVLAQRAHGATLDRFGGDRGQASDAPARTIF</sequence>
<evidence type="ECO:0000256" key="2">
    <source>
        <dbReference type="ARBA" id="ARBA00004787"/>
    </source>
</evidence>
<dbReference type="PANTHER" id="PTHR32125:SF4">
    <property type="entry name" value="2-C-METHYL-D-ERYTHRITOL 4-PHOSPHATE CYTIDYLYLTRANSFERASE, CHLOROPLASTIC"/>
    <property type="match status" value="1"/>
</dbReference>
<comment type="function">
    <text evidence="7">Catalyzes the formation of 4-diphosphocytidyl-2-C-methyl-D-erythritol from CTP and 2-C-methyl-D-erythritol 4-phosphate (MEP).</text>
</comment>
<dbReference type="PROSITE" id="PS01295">
    <property type="entry name" value="ISPD"/>
    <property type="match status" value="1"/>
</dbReference>
<comment type="pathway">
    <text evidence="2 7">Isoprenoid biosynthesis; isopentenyl diphosphate biosynthesis via DXP pathway; isopentenyl diphosphate from 1-deoxy-D-xylulose 5-phosphate: step 2/6.</text>
</comment>
<dbReference type="InterPro" id="IPR029044">
    <property type="entry name" value="Nucleotide-diphossugar_trans"/>
</dbReference>
<evidence type="ECO:0000256" key="4">
    <source>
        <dbReference type="ARBA" id="ARBA00022679"/>
    </source>
</evidence>
<feature type="region of interest" description="Disordered" evidence="8">
    <location>
        <begin position="1"/>
        <end position="26"/>
    </location>
</feature>
<name>A0A4R2MXP0_9BURK</name>
<dbReference type="HAMAP" id="MF_00108">
    <property type="entry name" value="IspD"/>
    <property type="match status" value="1"/>
</dbReference>
<keyword evidence="4 7" id="KW-0808">Transferase</keyword>
<feature type="site" description="Transition state stabilizer" evidence="7">
    <location>
        <position position="79"/>
    </location>
</feature>
<proteinExistence type="inferred from homology"/>
<gene>
    <name evidence="7" type="primary">ispD</name>
    <name evidence="9" type="ORF">EV674_1399</name>
</gene>
<dbReference type="PANTHER" id="PTHR32125">
    <property type="entry name" value="2-C-METHYL-D-ERYTHRITOL 4-PHOSPHATE CYTIDYLYLTRANSFERASE, CHLOROPLASTIC"/>
    <property type="match status" value="1"/>
</dbReference>
<dbReference type="GO" id="GO:0019288">
    <property type="term" value="P:isopentenyl diphosphate biosynthetic process, methylerythritol 4-phosphate pathway"/>
    <property type="evidence" value="ECO:0007669"/>
    <property type="project" value="UniProtKB-UniRule"/>
</dbReference>
<dbReference type="RefSeq" id="WP_119014607.1">
    <property type="nucleotide sequence ID" value="NZ_QXNC01000043.1"/>
</dbReference>
<dbReference type="Pfam" id="PF01128">
    <property type="entry name" value="IspD"/>
    <property type="match status" value="1"/>
</dbReference>
<dbReference type="InterPro" id="IPR018294">
    <property type="entry name" value="ISPD_synthase_CS"/>
</dbReference>
<dbReference type="InterPro" id="IPR034683">
    <property type="entry name" value="IspD/TarI"/>
</dbReference>
<dbReference type="UniPathway" id="UPA00056">
    <property type="reaction ID" value="UER00093"/>
</dbReference>
<comment type="catalytic activity">
    <reaction evidence="1 7">
        <text>2-C-methyl-D-erythritol 4-phosphate + CTP + H(+) = 4-CDP-2-C-methyl-D-erythritol + diphosphate</text>
        <dbReference type="Rhea" id="RHEA:13429"/>
        <dbReference type="ChEBI" id="CHEBI:15378"/>
        <dbReference type="ChEBI" id="CHEBI:33019"/>
        <dbReference type="ChEBI" id="CHEBI:37563"/>
        <dbReference type="ChEBI" id="CHEBI:57823"/>
        <dbReference type="ChEBI" id="CHEBI:58262"/>
        <dbReference type="EC" id="2.7.7.60"/>
    </reaction>
</comment>
<organism evidence="9 10">
    <name type="scientific">Simplicispira metamorpha</name>
    <dbReference type="NCBI Taxonomy" id="80881"/>
    <lineage>
        <taxon>Bacteria</taxon>
        <taxon>Pseudomonadati</taxon>
        <taxon>Pseudomonadota</taxon>
        <taxon>Betaproteobacteria</taxon>
        <taxon>Burkholderiales</taxon>
        <taxon>Comamonadaceae</taxon>
        <taxon>Simplicispira</taxon>
    </lineage>
</organism>
<evidence type="ECO:0000256" key="6">
    <source>
        <dbReference type="ARBA" id="ARBA00023229"/>
    </source>
</evidence>
<comment type="caution">
    <text evidence="9">The sequence shown here is derived from an EMBL/GenBank/DDBJ whole genome shotgun (WGS) entry which is preliminary data.</text>
</comment>
<evidence type="ECO:0000256" key="8">
    <source>
        <dbReference type="SAM" id="MobiDB-lite"/>
    </source>
</evidence>
<feature type="compositionally biased region" description="Low complexity" evidence="8">
    <location>
        <begin position="1"/>
        <end position="14"/>
    </location>
</feature>
<evidence type="ECO:0000256" key="1">
    <source>
        <dbReference type="ARBA" id="ARBA00001282"/>
    </source>
</evidence>
<dbReference type="EC" id="2.7.7.60" evidence="7"/>
<dbReference type="OrthoDB" id="9806837at2"/>
<accession>A0A4R2MXP0</accession>
<protein>
    <recommendedName>
        <fullName evidence="7">2-C-methyl-D-erythritol 4-phosphate cytidylyltransferase</fullName>
        <ecNumber evidence="7">2.7.7.60</ecNumber>
    </recommendedName>
    <alternativeName>
        <fullName evidence="7">4-diphosphocytidyl-2C-methyl-D-erythritol synthase</fullName>
    </alternativeName>
    <alternativeName>
        <fullName evidence="7">MEP cytidylyltransferase</fullName>
        <shortName evidence="7">MCT</shortName>
    </alternativeName>
</protein>
<comment type="similarity">
    <text evidence="3 7">Belongs to the IspD/TarI cytidylyltransferase family. IspD subfamily.</text>
</comment>
<evidence type="ECO:0000256" key="5">
    <source>
        <dbReference type="ARBA" id="ARBA00022695"/>
    </source>
</evidence>